<dbReference type="Pfam" id="PF01368">
    <property type="entry name" value="DHH"/>
    <property type="match status" value="1"/>
</dbReference>
<keyword evidence="4" id="KW-1185">Reference proteome</keyword>
<dbReference type="Proteomes" id="UP000469440">
    <property type="component" value="Unassembled WGS sequence"/>
</dbReference>
<dbReference type="InterPro" id="IPR051319">
    <property type="entry name" value="Oligoribo/pAp-PDE_c-di-AMP_PDE"/>
</dbReference>
<dbReference type="GO" id="GO:0003676">
    <property type="term" value="F:nucleic acid binding"/>
    <property type="evidence" value="ECO:0007669"/>
    <property type="project" value="InterPro"/>
</dbReference>
<comment type="caution">
    <text evidence="3">The sequence shown here is derived from an EMBL/GenBank/DDBJ whole genome shotgun (WGS) entry which is preliminary data.</text>
</comment>
<evidence type="ECO:0000313" key="4">
    <source>
        <dbReference type="Proteomes" id="UP000469440"/>
    </source>
</evidence>
<feature type="domain" description="DHHA1" evidence="2">
    <location>
        <begin position="221"/>
        <end position="315"/>
    </location>
</feature>
<keyword evidence="3" id="KW-0378">Hydrolase</keyword>
<dbReference type="OrthoDB" id="9803668at2"/>
<dbReference type="GO" id="GO:0016787">
    <property type="term" value="F:hydrolase activity"/>
    <property type="evidence" value="ECO:0007669"/>
    <property type="project" value="UniProtKB-KW"/>
</dbReference>
<name>A0A6N8I2G0_9FIRM</name>
<dbReference type="RefSeq" id="WP_156991012.1">
    <property type="nucleotide sequence ID" value="NZ_VWXL01000084.1"/>
</dbReference>
<dbReference type="InterPro" id="IPR038763">
    <property type="entry name" value="DHH_sf"/>
</dbReference>
<dbReference type="Gene3D" id="3.10.310.30">
    <property type="match status" value="1"/>
</dbReference>
<proteinExistence type="predicted"/>
<gene>
    <name evidence="3" type="primary">nrnA</name>
    <name evidence="3" type="ORF">CAFE_28600</name>
</gene>
<dbReference type="Pfam" id="PF02272">
    <property type="entry name" value="DHHA1"/>
    <property type="match status" value="1"/>
</dbReference>
<protein>
    <submittedName>
        <fullName evidence="3">Bifunctional oligoribonuclease and PAP phosphatase NrnA</fullName>
        <ecNumber evidence="3">3.1.-.-</ecNumber>
    </submittedName>
</protein>
<sequence>MIGVEEAAARLRKAERVLILSHQFPDGDTLGCASALCRGLRRMGKRAAIRCSDQIGPKYDFLFRGLPDDEFEPDLVAAVDIADEKLLGEPLESEWGGKIDLCIDHHPSNTLYAAETCLNPKAAATCEIIFDLLRELKAEITPDIAAPLYTGITTDTGCFKYINVTPRTYRIAADLVETGIDAPTINREMFDTKSRARLDMERRVLDSIGYDCGGRVAVIVISRQMVRESGAREDDLDGLATIPRGIEGVIVGVTLREKEDGAWKVSLRAHDPANASEICEKFGGGGHKGAAGCTLNLPLAEAKEQMLRAVREYLKPRL</sequence>
<organism evidence="3 4">
    <name type="scientific">Caproicibacter fermentans</name>
    <dbReference type="NCBI Taxonomy" id="2576756"/>
    <lineage>
        <taxon>Bacteria</taxon>
        <taxon>Bacillati</taxon>
        <taxon>Bacillota</taxon>
        <taxon>Clostridia</taxon>
        <taxon>Eubacteriales</taxon>
        <taxon>Acutalibacteraceae</taxon>
        <taxon>Caproicibacter</taxon>
    </lineage>
</organism>
<reference evidence="3 4" key="1">
    <citation type="submission" date="2019-09" db="EMBL/GenBank/DDBJ databases">
        <title>Genome sequence of Clostridium sp. EA1.</title>
        <authorList>
            <person name="Poehlein A."/>
            <person name="Bengelsdorf F.R."/>
            <person name="Daniel R."/>
        </authorList>
    </citation>
    <scope>NUCLEOTIDE SEQUENCE [LARGE SCALE GENOMIC DNA]</scope>
    <source>
        <strain evidence="3 4">EA1</strain>
    </source>
</reference>
<dbReference type="AlphaFoldDB" id="A0A6N8I2G0"/>
<dbReference type="PANTHER" id="PTHR47618:SF1">
    <property type="entry name" value="BIFUNCTIONAL OLIGORIBONUCLEASE AND PAP PHOSPHATASE NRNA"/>
    <property type="match status" value="1"/>
</dbReference>
<dbReference type="SUPFAM" id="SSF64182">
    <property type="entry name" value="DHH phosphoesterases"/>
    <property type="match status" value="1"/>
</dbReference>
<dbReference type="Gene3D" id="3.90.1640.10">
    <property type="entry name" value="inorganic pyrophosphatase (n-terminal core)"/>
    <property type="match status" value="1"/>
</dbReference>
<dbReference type="EMBL" id="VWXL01000084">
    <property type="protein sequence ID" value="MVB12128.1"/>
    <property type="molecule type" value="Genomic_DNA"/>
</dbReference>
<evidence type="ECO:0000259" key="2">
    <source>
        <dbReference type="Pfam" id="PF02272"/>
    </source>
</evidence>
<evidence type="ECO:0000313" key="3">
    <source>
        <dbReference type="EMBL" id="MVB12128.1"/>
    </source>
</evidence>
<evidence type="ECO:0000259" key="1">
    <source>
        <dbReference type="Pfam" id="PF01368"/>
    </source>
</evidence>
<dbReference type="EC" id="3.1.-.-" evidence="3"/>
<accession>A0A6N8I2G0</accession>
<feature type="domain" description="DDH" evidence="1">
    <location>
        <begin position="16"/>
        <end position="152"/>
    </location>
</feature>
<dbReference type="InterPro" id="IPR003156">
    <property type="entry name" value="DHHA1_dom"/>
</dbReference>
<dbReference type="PANTHER" id="PTHR47618">
    <property type="entry name" value="BIFUNCTIONAL OLIGORIBONUCLEASE AND PAP PHOSPHATASE NRNA"/>
    <property type="match status" value="1"/>
</dbReference>
<dbReference type="InterPro" id="IPR001667">
    <property type="entry name" value="DDH_dom"/>
</dbReference>